<name>A0A2I0A551_9ASPA</name>
<keyword evidence="11 15" id="KW-0175">Coiled coil</keyword>
<dbReference type="SMART" id="SM00220">
    <property type="entry name" value="S_TKc"/>
    <property type="match status" value="2"/>
</dbReference>
<dbReference type="STRING" id="1088818.A0A2I0A551"/>
<feature type="compositionally biased region" description="Pro residues" evidence="16">
    <location>
        <begin position="1461"/>
        <end position="1470"/>
    </location>
</feature>
<dbReference type="InterPro" id="IPR000719">
    <property type="entry name" value="Prot_kinase_dom"/>
</dbReference>
<evidence type="ECO:0000256" key="3">
    <source>
        <dbReference type="ARBA" id="ARBA00008773"/>
    </source>
</evidence>
<dbReference type="SUPFAM" id="SSF51445">
    <property type="entry name" value="(Trans)glycosidases"/>
    <property type="match status" value="1"/>
</dbReference>
<protein>
    <submittedName>
        <fullName evidence="18">Serine/threonine-protein kinase</fullName>
    </submittedName>
</protein>
<keyword evidence="12" id="KW-0326">Glycosidase</keyword>
<evidence type="ECO:0000256" key="5">
    <source>
        <dbReference type="ARBA" id="ARBA00022679"/>
    </source>
</evidence>
<dbReference type="InterPro" id="IPR006016">
    <property type="entry name" value="UspA"/>
</dbReference>
<dbReference type="PROSITE" id="PS00108">
    <property type="entry name" value="PROTEIN_KINASE_ST"/>
    <property type="match status" value="2"/>
</dbReference>
<dbReference type="Pfam" id="PF07714">
    <property type="entry name" value="PK_Tyr_Ser-Thr"/>
    <property type="match status" value="2"/>
</dbReference>
<dbReference type="PROSITE" id="PS00107">
    <property type="entry name" value="PROTEIN_KINASE_ATP"/>
    <property type="match status" value="1"/>
</dbReference>
<reference evidence="18 19" key="1">
    <citation type="journal article" date="2017" name="Nature">
        <title>The Apostasia genome and the evolution of orchids.</title>
        <authorList>
            <person name="Zhang G.Q."/>
            <person name="Liu K.W."/>
            <person name="Li Z."/>
            <person name="Lohaus R."/>
            <person name="Hsiao Y.Y."/>
            <person name="Niu S.C."/>
            <person name="Wang J.Y."/>
            <person name="Lin Y.C."/>
            <person name="Xu Q."/>
            <person name="Chen L.J."/>
            <person name="Yoshida K."/>
            <person name="Fujiwara S."/>
            <person name="Wang Z.W."/>
            <person name="Zhang Y.Q."/>
            <person name="Mitsuda N."/>
            <person name="Wang M."/>
            <person name="Liu G.H."/>
            <person name="Pecoraro L."/>
            <person name="Huang H.X."/>
            <person name="Xiao X.J."/>
            <person name="Lin M."/>
            <person name="Wu X.Y."/>
            <person name="Wu W.L."/>
            <person name="Chen Y.Y."/>
            <person name="Chang S.B."/>
            <person name="Sakamoto S."/>
            <person name="Ohme-Takagi M."/>
            <person name="Yagi M."/>
            <person name="Zeng S.J."/>
            <person name="Shen C.Y."/>
            <person name="Yeh C.M."/>
            <person name="Luo Y.B."/>
            <person name="Tsai W.C."/>
            <person name="Van de Peer Y."/>
            <person name="Liu Z.J."/>
        </authorList>
    </citation>
    <scope>NUCLEOTIDE SEQUENCE [LARGE SCALE GENOMIC DNA]</scope>
    <source>
        <strain evidence="19">cv. Shenzhen</strain>
        <tissue evidence="18">Stem</tissue>
    </source>
</reference>
<dbReference type="InterPro" id="IPR008271">
    <property type="entry name" value="Ser/Thr_kinase_AS"/>
</dbReference>
<evidence type="ECO:0000256" key="4">
    <source>
        <dbReference type="ARBA" id="ARBA00022527"/>
    </source>
</evidence>
<dbReference type="Gene3D" id="3.30.200.20">
    <property type="entry name" value="Phosphorylase Kinase, domain 1"/>
    <property type="match status" value="2"/>
</dbReference>
<dbReference type="InterPro" id="IPR014729">
    <property type="entry name" value="Rossmann-like_a/b/a_fold"/>
</dbReference>
<dbReference type="GO" id="GO:0005975">
    <property type="term" value="P:carbohydrate metabolic process"/>
    <property type="evidence" value="ECO:0007669"/>
    <property type="project" value="InterPro"/>
</dbReference>
<evidence type="ECO:0000256" key="15">
    <source>
        <dbReference type="SAM" id="Coils"/>
    </source>
</evidence>
<comment type="catalytic activity">
    <reaction evidence="1">
        <text>S-ubiquitinyl-[E2 ubiquitin-conjugating enzyme]-L-cysteine + [acceptor protein]-L-lysine = [E2 ubiquitin-conjugating enzyme]-L-cysteine + N(6)-ubiquitinyl-[acceptor protein]-L-lysine.</text>
        <dbReference type="EC" id="2.3.2.27"/>
    </reaction>
</comment>
<evidence type="ECO:0000256" key="10">
    <source>
        <dbReference type="ARBA" id="ARBA00022840"/>
    </source>
</evidence>
<evidence type="ECO:0000256" key="16">
    <source>
        <dbReference type="SAM" id="MobiDB-lite"/>
    </source>
</evidence>
<dbReference type="Gene3D" id="3.40.50.620">
    <property type="entry name" value="HUPs"/>
    <property type="match status" value="1"/>
</dbReference>
<dbReference type="Pfam" id="PF00582">
    <property type="entry name" value="Usp"/>
    <property type="match status" value="1"/>
</dbReference>
<dbReference type="InterPro" id="IPR000490">
    <property type="entry name" value="Glyco_hydro_17"/>
</dbReference>
<dbReference type="PANTHER" id="PTHR45647">
    <property type="entry name" value="OS02G0152300 PROTEIN"/>
    <property type="match status" value="1"/>
</dbReference>
<gene>
    <name evidence="18" type="ORF">AXF42_Ash018004</name>
</gene>
<feature type="region of interest" description="Disordered" evidence="16">
    <location>
        <begin position="1"/>
        <end position="30"/>
    </location>
</feature>
<evidence type="ECO:0000256" key="1">
    <source>
        <dbReference type="ARBA" id="ARBA00000900"/>
    </source>
</evidence>
<dbReference type="SUPFAM" id="SSF56112">
    <property type="entry name" value="Protein kinase-like (PK-like)"/>
    <property type="match status" value="2"/>
</dbReference>
<feature type="coiled-coil region" evidence="15">
    <location>
        <begin position="933"/>
        <end position="969"/>
    </location>
</feature>
<dbReference type="SUPFAM" id="SSF52402">
    <property type="entry name" value="Adenine nucleotide alpha hydrolases-like"/>
    <property type="match status" value="1"/>
</dbReference>
<dbReference type="FunFam" id="1.10.510.10:FF:000498">
    <property type="entry name" value="U-box domain-containing protein 51"/>
    <property type="match status" value="1"/>
</dbReference>
<keyword evidence="7 18" id="KW-0418">Kinase</keyword>
<dbReference type="Gene3D" id="3.20.20.80">
    <property type="entry name" value="Glycosidases"/>
    <property type="match status" value="1"/>
</dbReference>
<dbReference type="InterPro" id="IPR051348">
    <property type="entry name" value="U-box_ubiquitin_ligases"/>
</dbReference>
<evidence type="ECO:0000256" key="11">
    <source>
        <dbReference type="ARBA" id="ARBA00023054"/>
    </source>
</evidence>
<dbReference type="PANTHER" id="PTHR45647:SF132">
    <property type="entry name" value="KINASE WITH ADENINE NUCLEOTIDE ALPHA HYDROLASES-LIKE DOMAIN-CONTAINING PROTEIN"/>
    <property type="match status" value="1"/>
</dbReference>
<evidence type="ECO:0000256" key="7">
    <source>
        <dbReference type="ARBA" id="ARBA00022777"/>
    </source>
</evidence>
<dbReference type="GO" id="GO:0004672">
    <property type="term" value="F:protein kinase activity"/>
    <property type="evidence" value="ECO:0007669"/>
    <property type="project" value="InterPro"/>
</dbReference>
<dbReference type="Proteomes" id="UP000236161">
    <property type="component" value="Unassembled WGS sequence"/>
</dbReference>
<comment type="pathway">
    <text evidence="2">Protein modification; protein ubiquitination.</text>
</comment>
<feature type="binding site" evidence="13">
    <location>
        <position position="186"/>
    </location>
    <ligand>
        <name>ATP</name>
        <dbReference type="ChEBI" id="CHEBI:30616"/>
    </ligand>
</feature>
<keyword evidence="19" id="KW-1185">Reference proteome</keyword>
<dbReference type="InterPro" id="IPR017441">
    <property type="entry name" value="Protein_kinase_ATP_BS"/>
</dbReference>
<keyword evidence="8" id="KW-0833">Ubl conjugation pathway</keyword>
<organism evidence="18 19">
    <name type="scientific">Apostasia shenzhenica</name>
    <dbReference type="NCBI Taxonomy" id="1088818"/>
    <lineage>
        <taxon>Eukaryota</taxon>
        <taxon>Viridiplantae</taxon>
        <taxon>Streptophyta</taxon>
        <taxon>Embryophyta</taxon>
        <taxon>Tracheophyta</taxon>
        <taxon>Spermatophyta</taxon>
        <taxon>Magnoliopsida</taxon>
        <taxon>Liliopsida</taxon>
        <taxon>Asparagales</taxon>
        <taxon>Orchidaceae</taxon>
        <taxon>Apostasioideae</taxon>
        <taxon>Apostasia</taxon>
    </lineage>
</organism>
<dbReference type="InterPro" id="IPR001245">
    <property type="entry name" value="Ser-Thr/Tyr_kinase_cat_dom"/>
</dbReference>
<keyword evidence="4" id="KW-0723">Serine/threonine-protein kinase</keyword>
<evidence type="ECO:0000313" key="19">
    <source>
        <dbReference type="Proteomes" id="UP000236161"/>
    </source>
</evidence>
<dbReference type="GO" id="GO:0005524">
    <property type="term" value="F:ATP binding"/>
    <property type="evidence" value="ECO:0007669"/>
    <property type="project" value="UniProtKB-UniRule"/>
</dbReference>
<keyword evidence="9" id="KW-0378">Hydrolase</keyword>
<accession>A0A2I0A551</accession>
<dbReference type="CDD" id="cd01989">
    <property type="entry name" value="USP_STK_Ubox_N"/>
    <property type="match status" value="1"/>
</dbReference>
<dbReference type="FunFam" id="3.30.200.20:FF:000228">
    <property type="entry name" value="Serine/threonine-protein kinase BIK1"/>
    <property type="match status" value="1"/>
</dbReference>
<feature type="domain" description="Protein kinase" evidence="17">
    <location>
        <begin position="1007"/>
        <end position="1269"/>
    </location>
</feature>
<evidence type="ECO:0000256" key="2">
    <source>
        <dbReference type="ARBA" id="ARBA00004906"/>
    </source>
</evidence>
<dbReference type="GO" id="GO:0061630">
    <property type="term" value="F:ubiquitin protein ligase activity"/>
    <property type="evidence" value="ECO:0007669"/>
    <property type="project" value="UniProtKB-EC"/>
</dbReference>
<keyword evidence="10 13" id="KW-0067">ATP-binding</keyword>
<proteinExistence type="inferred from homology"/>
<feature type="region of interest" description="Disordered" evidence="16">
    <location>
        <begin position="1457"/>
        <end position="1494"/>
    </location>
</feature>
<dbReference type="FunFam" id="3.30.200.20:FF:000162">
    <property type="entry name" value="Adenine nucleotide alpha hydrolase-like domain kinase"/>
    <property type="match status" value="1"/>
</dbReference>
<feature type="domain" description="Protein kinase" evidence="17">
    <location>
        <begin position="151"/>
        <end position="424"/>
    </location>
</feature>
<dbReference type="InterPro" id="IPR017853">
    <property type="entry name" value="GH"/>
</dbReference>
<dbReference type="EMBL" id="KZ452022">
    <property type="protein sequence ID" value="PKA50665.1"/>
    <property type="molecule type" value="Genomic_DNA"/>
</dbReference>
<evidence type="ECO:0000256" key="14">
    <source>
        <dbReference type="RuleBase" id="RU004335"/>
    </source>
</evidence>
<keyword evidence="6 13" id="KW-0547">Nucleotide-binding</keyword>
<dbReference type="OrthoDB" id="4062651at2759"/>
<keyword evidence="5" id="KW-0808">Transferase</keyword>
<dbReference type="GO" id="GO:0004553">
    <property type="term" value="F:hydrolase activity, hydrolyzing O-glycosyl compounds"/>
    <property type="evidence" value="ECO:0007669"/>
    <property type="project" value="InterPro"/>
</dbReference>
<evidence type="ECO:0000256" key="12">
    <source>
        <dbReference type="ARBA" id="ARBA00023295"/>
    </source>
</evidence>
<comment type="similarity">
    <text evidence="3 14">Belongs to the glycosyl hydrolase 17 family.</text>
</comment>
<evidence type="ECO:0000256" key="13">
    <source>
        <dbReference type="PROSITE-ProRule" id="PRU10141"/>
    </source>
</evidence>
<dbReference type="PROSITE" id="PS50011">
    <property type="entry name" value="PROTEIN_KINASE_DOM"/>
    <property type="match status" value="2"/>
</dbReference>
<sequence length="1494" mass="164376">MGFRKWQLSKKQKKTSSPSAASARFSGDSGGEKWEVGLARVSPIGNVQIGLILLIFDGGGNRSSWETVWPQRKVGSSRTQNQLINRLSMNEVGKIATHPSPKDPQKAVRELKNEVHMLAALKDVEHLRETSRSGNLTIFTYNELSLATRNFRPDQILGKGGFGSVYKGLIDENIRSGIQSMQAAVKVLNHDGNQGDREWLAEVNYLGQFSHPHLVKLIGYCCEDAHRLLVYEYMACGSLEKHLFRRVSLTMAWCARMKIALGAAKGLAFLHGIERPVIYRDFKTSNILLDANYNAKLSDFGLAKEGPIGDQTHVSTRVVGTQGYAAPEYVMTGHLTTRSDVYGFGVVLLELLIGKKAMDPKRPSREQNLVEWARPFLINNKKLLKIIDPRVEGQYSKEVNKLCARATYRPLEGPKAATGESDFLILVLLMGTRDSRSMQILDLRVLEKMCLVRGTAWSDHADGDRYSSVTSSSMLAGMVLARHGRGLIEPSWPRKNRRQPAAGPYIITVLLPQTAIFLCLSDRRRGINGSQTMTVGIEAAGCWCSAGDKRPAGMVERKLTHRPEVAAGEGGGPAGGPVVAVAVAVAVDKDKGSQNALKWAVENLVKQRSEIVVSLVHVNTRGRDEAAAAQARELIIPFRCYCIRKDVRCKDVILEDTDVAKAIADFVSQAVIDRLVLGTPSKGPFARLKSSDVPSVVSKSAPDFCSVYIVSKGGKVSSMRSAVRQPPAVLYPFRPPINKEDVTAGPEVVTAGPEVVVTAGPEVVELQQPPRELVSTTKEENNFRSPLITRGASNPRSCGEMVLPDTDISFVESDLSFLSSERQSVDRSPFSSRTFNTVCCFESNFELAKTPLKSVDSNKIFGFSKDNLQTILQEEVEAEMKRLRSELKHTMKMYSNACREALTAQHRTMELHRWKVEGEHRIEEARKAEEAALAMAHREKAKAQAAMEAAEASKKIAELETKKRQDAEMKAVDAAEEKKKVLTAMAKSDFTYRRYDIGEIKMATDFFAESLKIGEGGYGPVFGGRLDHTLVAIKVLRLDTAQGRSQFQQELEILSCIRHPNMVLLLGACLEFGCLVYEFMANGSLEDRLSRRGNSPPIPWQHRFRIAAEIATGLLFLHQTKPKPLVHRDLKPANILLDHNFVSKISDVGLARLVPSVADNVTQSRMTSAVGTFCYIDPEYQQTGMLGIKSDVYSLGILLLQLITGRAPMGLTHQVERAVENGEFEYVLDPTVEDWPVEEALSLAKMALRCAELKRKDRPDLGKVVLPELDRLRKIGESNMQSSFIGGGEAHAAQAHTQISMQDLRSGPLNGLSGYETSRTRSSVSLGTGRREREGLLSLFLLLRHFLLACATSASLIGVNYGLLGNNLPSPNKVAPLLHSIGVGCVKLYDADPSVLRAFANTGVELIIGVPDCCVDKVRDPDRALVWTRANVQAYLLGTRIAAITVGNEILTGNDTSLSPPWNPSIPPSLPSASTARPAGVARALPTRRRERQR</sequence>
<dbReference type="Gene3D" id="1.10.510.10">
    <property type="entry name" value="Transferase(Phosphotransferase) domain 1"/>
    <property type="match status" value="2"/>
</dbReference>
<evidence type="ECO:0000313" key="18">
    <source>
        <dbReference type="EMBL" id="PKA50665.1"/>
    </source>
</evidence>
<dbReference type="Pfam" id="PF00332">
    <property type="entry name" value="Glyco_hydro_17"/>
    <property type="match status" value="1"/>
</dbReference>
<dbReference type="InterPro" id="IPR011009">
    <property type="entry name" value="Kinase-like_dom_sf"/>
</dbReference>
<evidence type="ECO:0000256" key="6">
    <source>
        <dbReference type="ARBA" id="ARBA00022741"/>
    </source>
</evidence>
<evidence type="ECO:0000256" key="8">
    <source>
        <dbReference type="ARBA" id="ARBA00022786"/>
    </source>
</evidence>
<evidence type="ECO:0000259" key="17">
    <source>
        <dbReference type="PROSITE" id="PS50011"/>
    </source>
</evidence>
<dbReference type="FunFam" id="1.10.510.10:FF:000051">
    <property type="entry name" value="Receptor-like serine/threonine-protein kinase ALE2"/>
    <property type="match status" value="1"/>
</dbReference>
<evidence type="ECO:0000256" key="9">
    <source>
        <dbReference type="ARBA" id="ARBA00022801"/>
    </source>
</evidence>